<proteinExistence type="predicted"/>
<feature type="transmembrane region" description="Helical" evidence="1">
    <location>
        <begin position="54"/>
        <end position="76"/>
    </location>
</feature>
<keyword evidence="1" id="KW-0812">Transmembrane</keyword>
<reference evidence="2 3" key="1">
    <citation type="journal article" date="2015" name="Nature">
        <title>rRNA introns, odd ribosomes, and small enigmatic genomes across a large radiation of phyla.</title>
        <authorList>
            <person name="Brown C.T."/>
            <person name="Hug L.A."/>
            <person name="Thomas B.C."/>
            <person name="Sharon I."/>
            <person name="Castelle C.J."/>
            <person name="Singh A."/>
            <person name="Wilkins M.J."/>
            <person name="Williams K.H."/>
            <person name="Banfield J.F."/>
        </authorList>
    </citation>
    <scope>NUCLEOTIDE SEQUENCE [LARGE SCALE GENOMIC DNA]</scope>
</reference>
<keyword evidence="1" id="KW-1133">Transmembrane helix</keyword>
<accession>A0A0G0KWU5</accession>
<comment type="caution">
    <text evidence="2">The sequence shown here is derived from an EMBL/GenBank/DDBJ whole genome shotgun (WGS) entry which is preliminary data.</text>
</comment>
<dbReference type="EMBL" id="LBTR01000019">
    <property type="protein sequence ID" value="KKQ44996.1"/>
    <property type="molecule type" value="Genomic_DNA"/>
</dbReference>
<dbReference type="Proteomes" id="UP000034603">
    <property type="component" value="Unassembled WGS sequence"/>
</dbReference>
<evidence type="ECO:0000256" key="1">
    <source>
        <dbReference type="SAM" id="Phobius"/>
    </source>
</evidence>
<evidence type="ECO:0000313" key="2">
    <source>
        <dbReference type="EMBL" id="KKQ44996.1"/>
    </source>
</evidence>
<evidence type="ECO:0000313" key="3">
    <source>
        <dbReference type="Proteomes" id="UP000034603"/>
    </source>
</evidence>
<dbReference type="AlphaFoldDB" id="A0A0G0KWU5"/>
<protein>
    <submittedName>
        <fullName evidence="2">Uncharacterized protein</fullName>
    </submittedName>
</protein>
<feature type="transmembrane region" description="Helical" evidence="1">
    <location>
        <begin position="14"/>
        <end position="42"/>
    </location>
</feature>
<organism evidence="2 3">
    <name type="scientific">Candidatus Woesebacteria bacterium GW2011_GWA1_37_8</name>
    <dbReference type="NCBI Taxonomy" id="1618546"/>
    <lineage>
        <taxon>Bacteria</taxon>
        <taxon>Candidatus Woeseibacteriota</taxon>
    </lineage>
</organism>
<gene>
    <name evidence="2" type="ORF">US62_C0019G0028</name>
</gene>
<sequence>MFSGLCEMSAWQWILYWTFLVSMGILLTTLVTGIIISFILKIKKKTVKKVWLRVGRLLLISLGMATVSLAAFFIYAKLYPCYDIIRTPININIDVLP</sequence>
<keyword evidence="1" id="KW-0472">Membrane</keyword>
<name>A0A0G0KWU5_9BACT</name>